<evidence type="ECO:0000259" key="9">
    <source>
        <dbReference type="Pfam" id="PF07685"/>
    </source>
</evidence>
<feature type="domain" description="CobB/CobQ-like glutamine amidotransferase" evidence="9">
    <location>
        <begin position="287"/>
        <end position="481"/>
    </location>
</feature>
<protein>
    <recommendedName>
        <fullName evidence="7">Hydrogenobyrinate a,c-diamide synthase</fullName>
        <ecNumber evidence="7">6.3.5.9</ecNumber>
    </recommendedName>
    <alternativeName>
        <fullName evidence="7">Hydrogenobyrinic acid a,c-diamide synthase</fullName>
    </alternativeName>
</protein>
<keyword evidence="5 7" id="KW-0460">Magnesium</keyword>
<dbReference type="GeneID" id="92726037"/>
<evidence type="ECO:0000256" key="5">
    <source>
        <dbReference type="ARBA" id="ARBA00022842"/>
    </source>
</evidence>
<accession>A0ABS9HHK3</accession>
<comment type="similarity">
    <text evidence="7">Belongs to the CobB/CbiA family.</text>
</comment>
<evidence type="ECO:0000256" key="2">
    <source>
        <dbReference type="ARBA" id="ARBA00022598"/>
    </source>
</evidence>
<evidence type="ECO:0000256" key="7">
    <source>
        <dbReference type="HAMAP-Rule" id="MF_00027"/>
    </source>
</evidence>
<dbReference type="InterPro" id="IPR004484">
    <property type="entry name" value="CbiA/CobB_synth"/>
</dbReference>
<evidence type="ECO:0000256" key="6">
    <source>
        <dbReference type="ARBA" id="ARBA00022962"/>
    </source>
</evidence>
<sequence>MVDTQGTGAPGLVIAGSASGTGKTTLATGLMAALSRRHIVAPFKVGPDYIDPGYHGVATGRPGRNLDSVMCGTDRIAPLYRHGSLGADIAVVEGVMGLFDGRIPALSSHLGTENSGAAEKSGAVASGSVASGSTAEVARLVGLPVVLVVDVRGMSQSVGAVVKGFMTLDPDVTIAGVILNRVGSTRHTAVATKAVEEQGVPVIGAVPRAVDVEVPSRHLGLITASEWSAEAQEAVSHMADMVEDSVDLDAVRDLATPPAPGPVWNPAEEIKRCHTGAGPRRSERPLIAMVGGPAFSFSYAEHQELLDAAGADVIDVDPLGDEDTACDAIRRSDGIIIPGGFPEEHVNELSSRRCLAGLIRESADCHRPIHAECAGLLWLLESLEGYPMCGVFPASAHMNKRVTLGYREATATQSSALWHQGDQLIGHEFHHTSLVIDDAAMGGSSDPSERQSAWTWTGWDGRDVYEGWVRNNIHASYLHTHPAAMPNAIVNFVDACRGFHDQASHHYA</sequence>
<comment type="pathway">
    <text evidence="7">Cofactor biosynthesis; adenosylcobalamin biosynthesis; cob(II)yrinate a,c-diamide from precorrin-2 (aerobic route): step 9/10.</text>
</comment>
<comment type="domain">
    <text evidence="7">Comprises of two domains. The C-terminal domain contains the binding site for glutamine and catalyzes the hydrolysis of this substrate to glutamate and ammonia. The N-terminal domain is anticipated to bind ATP and hydrogenobyrinate and catalyzes the ultimate synthesis of the diamide product. The ammonia produced via the glutaminase domain is probably translocated to the adjacent domain via a molecular tunnel, where it reacts with an activated intermediate.</text>
</comment>
<evidence type="ECO:0000259" key="8">
    <source>
        <dbReference type="Pfam" id="PF01656"/>
    </source>
</evidence>
<keyword evidence="6 7" id="KW-0315">Glutamine amidotransferase</keyword>
<comment type="miscellaneous">
    <text evidence="7">The a and c carboxylates of hydrogenobyrinate are activated for nucleophilic attack via formation of a phosphorylated intermediate by ATP. CobB catalyzes first the amidation of the c-carboxylate, and then that of the a-carboxylate.</text>
</comment>
<name>A0ABS9HHK3_9CORY</name>
<dbReference type="RefSeq" id="WP_046202190.1">
    <property type="nucleotide sequence ID" value="NZ_JAFFSY010000001.1"/>
</dbReference>
<dbReference type="InterPro" id="IPR027417">
    <property type="entry name" value="P-loop_NTPase"/>
</dbReference>
<dbReference type="HAMAP" id="MF_00027">
    <property type="entry name" value="CobB_CbiA"/>
    <property type="match status" value="1"/>
</dbReference>
<dbReference type="Pfam" id="PF07685">
    <property type="entry name" value="GATase_3"/>
    <property type="match status" value="1"/>
</dbReference>
<evidence type="ECO:0000313" key="10">
    <source>
        <dbReference type="EMBL" id="MCF6773324.1"/>
    </source>
</evidence>
<dbReference type="Gene3D" id="3.40.50.880">
    <property type="match status" value="1"/>
</dbReference>
<dbReference type="NCBIfam" id="NF002204">
    <property type="entry name" value="PRK01077.1"/>
    <property type="match status" value="1"/>
</dbReference>
<comment type="cofactor">
    <cofactor evidence="1 7">
        <name>Mg(2+)</name>
        <dbReference type="ChEBI" id="CHEBI:18420"/>
    </cofactor>
</comment>
<organism evidence="10 11">
    <name type="scientific">Corynebacterium parakroppenstedtii</name>
    <dbReference type="NCBI Taxonomy" id="2828363"/>
    <lineage>
        <taxon>Bacteria</taxon>
        <taxon>Bacillati</taxon>
        <taxon>Actinomycetota</taxon>
        <taxon>Actinomycetes</taxon>
        <taxon>Mycobacteriales</taxon>
        <taxon>Corynebacteriaceae</taxon>
        <taxon>Corynebacterium</taxon>
    </lineage>
</organism>
<evidence type="ECO:0000256" key="4">
    <source>
        <dbReference type="ARBA" id="ARBA00022840"/>
    </source>
</evidence>
<dbReference type="SUPFAM" id="SSF52317">
    <property type="entry name" value="Class I glutamine amidotransferase-like"/>
    <property type="match status" value="1"/>
</dbReference>
<dbReference type="InterPro" id="IPR011698">
    <property type="entry name" value="GATase_3"/>
</dbReference>
<dbReference type="InterPro" id="IPR029062">
    <property type="entry name" value="Class_I_gatase-like"/>
</dbReference>
<keyword evidence="11" id="KW-1185">Reference proteome</keyword>
<feature type="domain" description="CobQ/CobB/MinD/ParA nucleotide binding" evidence="8">
    <location>
        <begin position="12"/>
        <end position="219"/>
    </location>
</feature>
<dbReference type="SUPFAM" id="SSF52540">
    <property type="entry name" value="P-loop containing nucleoside triphosphate hydrolases"/>
    <property type="match status" value="1"/>
</dbReference>
<feature type="active site" description="Nucleophile" evidence="7">
    <location>
        <position position="373"/>
    </location>
</feature>
<feature type="site" description="Increases nucleophilicity of active site Cys" evidence="7">
    <location>
        <position position="479"/>
    </location>
</feature>
<dbReference type="Pfam" id="PF01656">
    <property type="entry name" value="CbiA"/>
    <property type="match status" value="1"/>
</dbReference>
<evidence type="ECO:0000256" key="1">
    <source>
        <dbReference type="ARBA" id="ARBA00001946"/>
    </source>
</evidence>
<evidence type="ECO:0000256" key="3">
    <source>
        <dbReference type="ARBA" id="ARBA00022741"/>
    </source>
</evidence>
<dbReference type="PANTHER" id="PTHR43873:SF1">
    <property type="entry name" value="COBYRINATE A,C-DIAMIDE SYNTHASE"/>
    <property type="match status" value="1"/>
</dbReference>
<dbReference type="CDD" id="cd03130">
    <property type="entry name" value="GATase1_CobB"/>
    <property type="match status" value="1"/>
</dbReference>
<dbReference type="InterPro" id="IPR002586">
    <property type="entry name" value="CobQ/CobB/MinD/ParA_Nub-bd_dom"/>
</dbReference>
<proteinExistence type="inferred from homology"/>
<keyword evidence="4 7" id="KW-0067">ATP-binding</keyword>
<comment type="catalytic activity">
    <reaction evidence="7">
        <text>hydrogenobyrinate + 2 L-glutamine + 2 ATP + 2 H2O = hydrogenobyrinate a,c-diamide + 2 L-glutamate + 2 ADP + 2 phosphate + 2 H(+)</text>
        <dbReference type="Rhea" id="RHEA:12544"/>
        <dbReference type="ChEBI" id="CHEBI:15377"/>
        <dbReference type="ChEBI" id="CHEBI:15378"/>
        <dbReference type="ChEBI" id="CHEBI:29985"/>
        <dbReference type="ChEBI" id="CHEBI:30616"/>
        <dbReference type="ChEBI" id="CHEBI:43474"/>
        <dbReference type="ChEBI" id="CHEBI:58359"/>
        <dbReference type="ChEBI" id="CHEBI:77873"/>
        <dbReference type="ChEBI" id="CHEBI:77874"/>
        <dbReference type="ChEBI" id="CHEBI:456216"/>
        <dbReference type="EC" id="6.3.5.9"/>
    </reaction>
</comment>
<dbReference type="PROSITE" id="PS51274">
    <property type="entry name" value="GATASE_COBBQ"/>
    <property type="match status" value="1"/>
</dbReference>
<comment type="caution">
    <text evidence="10">The sequence shown here is derived from an EMBL/GenBank/DDBJ whole genome shotgun (WGS) entry which is preliminary data.</text>
</comment>
<dbReference type="NCBIfam" id="TIGR00379">
    <property type="entry name" value="cobB"/>
    <property type="match status" value="1"/>
</dbReference>
<dbReference type="Gene3D" id="3.40.50.300">
    <property type="entry name" value="P-loop containing nucleotide triphosphate hydrolases"/>
    <property type="match status" value="1"/>
</dbReference>
<gene>
    <name evidence="7" type="primary">cobB</name>
    <name evidence="10" type="ORF">L3H44_02700</name>
</gene>
<dbReference type="Proteomes" id="UP001200604">
    <property type="component" value="Unassembled WGS sequence"/>
</dbReference>
<dbReference type="EMBL" id="JAKJKU010000001">
    <property type="protein sequence ID" value="MCF6773324.1"/>
    <property type="molecule type" value="Genomic_DNA"/>
</dbReference>
<reference evidence="10 11" key="1">
    <citation type="submission" date="2022-01" db="EMBL/GenBank/DDBJ databases">
        <title>Identification and Characterization of Corynebacterium sp.</title>
        <authorList>
            <person name="Luo Q."/>
            <person name="Qu P."/>
            <person name="Chen Q."/>
        </authorList>
    </citation>
    <scope>NUCLEOTIDE SEQUENCE [LARGE SCALE GENOMIC DNA]</scope>
    <source>
        <strain evidence="10 11">MC-12</strain>
    </source>
</reference>
<keyword evidence="2 7" id="KW-0436">Ligase</keyword>
<keyword evidence="3 7" id="KW-0547">Nucleotide-binding</keyword>
<keyword evidence="7" id="KW-0169">Cobalamin biosynthesis</keyword>
<evidence type="ECO:0000313" key="11">
    <source>
        <dbReference type="Proteomes" id="UP001200604"/>
    </source>
</evidence>
<comment type="function">
    <text evidence="7">Catalyzes the ATP-dependent amidation of the two carboxylate groups at positions a and c of hydrogenobyrinate, using either L-glutamine or ammonia as the nitrogen source.</text>
</comment>
<dbReference type="PANTHER" id="PTHR43873">
    <property type="entry name" value="COBYRINATE A,C-DIAMIDE SYNTHASE"/>
    <property type="match status" value="1"/>
</dbReference>
<dbReference type="EC" id="6.3.5.9" evidence="7"/>